<keyword evidence="4" id="KW-1185">Reference proteome</keyword>
<protein>
    <submittedName>
        <fullName evidence="3">Uncharacterized protein</fullName>
    </submittedName>
</protein>
<evidence type="ECO:0000256" key="2">
    <source>
        <dbReference type="SAM" id="SignalP"/>
    </source>
</evidence>
<organism evidence="3 4">
    <name type="scientific">Amycolatopsis camponoti</name>
    <dbReference type="NCBI Taxonomy" id="2606593"/>
    <lineage>
        <taxon>Bacteria</taxon>
        <taxon>Bacillati</taxon>
        <taxon>Actinomycetota</taxon>
        <taxon>Actinomycetes</taxon>
        <taxon>Pseudonocardiales</taxon>
        <taxon>Pseudonocardiaceae</taxon>
        <taxon>Amycolatopsis</taxon>
    </lineage>
</organism>
<gene>
    <name evidence="3" type="ORF">AA23TX_08939</name>
</gene>
<sequence>MTRWMRTALVGTAVTLGLLLPVGAALADPPGADPNSGTLTWQLPTTD</sequence>
<reference evidence="3 4" key="1">
    <citation type="submission" date="2019-09" db="EMBL/GenBank/DDBJ databases">
        <authorList>
            <person name="Leyn A S."/>
        </authorList>
    </citation>
    <scope>NUCLEOTIDE SEQUENCE [LARGE SCALE GENOMIC DNA]</scope>
    <source>
        <strain evidence="3">AA231_1</strain>
    </source>
</reference>
<evidence type="ECO:0000313" key="3">
    <source>
        <dbReference type="EMBL" id="VVJ24063.1"/>
    </source>
</evidence>
<feature type="region of interest" description="Disordered" evidence="1">
    <location>
        <begin position="27"/>
        <end position="47"/>
    </location>
</feature>
<evidence type="ECO:0000313" key="4">
    <source>
        <dbReference type="Proteomes" id="UP000399805"/>
    </source>
</evidence>
<proteinExistence type="predicted"/>
<feature type="compositionally biased region" description="Polar residues" evidence="1">
    <location>
        <begin position="35"/>
        <end position="47"/>
    </location>
</feature>
<accession>A0A6I8M5J6</accession>
<dbReference type="RefSeq" id="WP_196425861.1">
    <property type="nucleotide sequence ID" value="NZ_CABVGP010000003.1"/>
</dbReference>
<name>A0A6I8M5J6_9PSEU</name>
<dbReference type="EMBL" id="CABVGP010000003">
    <property type="protein sequence ID" value="VVJ24063.1"/>
    <property type="molecule type" value="Genomic_DNA"/>
</dbReference>
<feature type="signal peptide" evidence="2">
    <location>
        <begin position="1"/>
        <end position="27"/>
    </location>
</feature>
<dbReference type="Proteomes" id="UP000399805">
    <property type="component" value="Unassembled WGS sequence"/>
</dbReference>
<evidence type="ECO:0000256" key="1">
    <source>
        <dbReference type="SAM" id="MobiDB-lite"/>
    </source>
</evidence>
<dbReference type="AlphaFoldDB" id="A0A6I8M5J6"/>
<keyword evidence="2" id="KW-0732">Signal</keyword>
<feature type="chain" id="PRO_5026114632" evidence="2">
    <location>
        <begin position="28"/>
        <end position="47"/>
    </location>
</feature>